<reference evidence="8" key="1">
    <citation type="submission" date="2022-06" db="EMBL/GenBank/DDBJ databases">
        <title>Alkalimarinus sp. nov., isolated from gut of a Alitta virens.</title>
        <authorList>
            <person name="Yang A.I."/>
            <person name="Shin N.-R."/>
        </authorList>
    </citation>
    <scope>NUCLEOTIDE SEQUENCE</scope>
    <source>
        <strain evidence="8">A2M4</strain>
    </source>
</reference>
<proteinExistence type="predicted"/>
<comment type="catalytic activity">
    <reaction evidence="1">
        <text>alpha-D-ribose 1,5-bisphosphate + ATP = 5-phospho-alpha-D-ribose 1-diphosphate + ADP</text>
        <dbReference type="Rhea" id="RHEA:20109"/>
        <dbReference type="ChEBI" id="CHEBI:30616"/>
        <dbReference type="ChEBI" id="CHEBI:58017"/>
        <dbReference type="ChEBI" id="CHEBI:68688"/>
        <dbReference type="ChEBI" id="CHEBI:456216"/>
        <dbReference type="EC" id="2.7.4.23"/>
    </reaction>
</comment>
<evidence type="ECO:0000256" key="6">
    <source>
        <dbReference type="ARBA" id="ARBA00022840"/>
    </source>
</evidence>
<dbReference type="Proteomes" id="UP001163739">
    <property type="component" value="Chromosome"/>
</dbReference>
<keyword evidence="9" id="KW-1185">Reference proteome</keyword>
<dbReference type="SUPFAM" id="SSF52540">
    <property type="entry name" value="P-loop containing nucleoside triphosphate hydrolases"/>
    <property type="match status" value="1"/>
</dbReference>
<dbReference type="InterPro" id="IPR008145">
    <property type="entry name" value="GK/Ca_channel_bsu"/>
</dbReference>
<keyword evidence="4 8" id="KW-0808">Transferase</keyword>
<comment type="pathway">
    <text evidence="2">Metabolic intermediate biosynthesis; 5-phospho-alpha-D-ribose 1-diphosphate biosynthesis; 5-phospho-alpha-D-ribose 1-diphosphate from D-ribose 5-phosphate (route II): step 3/3.</text>
</comment>
<sequence length="200" mass="22615">MAMINEHGRLFYLMGASGSGKDSILSGCRERLSNEGLYRDLRCFIAHRYITRRPELRGENHVWLSDEEFSRRVESQAFSMYWKANNFSYGVGVEVDNWLANGINVILNGSRGYLPSAMEKYSNAIVPVHIHVDPNDLRARLIKRGRESAEEIEKRIERAKKLNEGLGSYVQTIDNNGSLSAAVDSFFDIMNTECCGVTAL</sequence>
<evidence type="ECO:0000256" key="4">
    <source>
        <dbReference type="ARBA" id="ARBA00022679"/>
    </source>
</evidence>
<accession>A0ABY6N2A8</accession>
<keyword evidence="5" id="KW-0547">Nucleotide-binding</keyword>
<dbReference type="Pfam" id="PF00625">
    <property type="entry name" value="Guanylate_kin"/>
    <property type="match status" value="1"/>
</dbReference>
<dbReference type="Gene3D" id="3.40.50.300">
    <property type="entry name" value="P-loop containing nucleotide triphosphate hydrolases"/>
    <property type="match status" value="1"/>
</dbReference>
<evidence type="ECO:0000313" key="8">
    <source>
        <dbReference type="EMBL" id="UZE96248.1"/>
    </source>
</evidence>
<evidence type="ECO:0000256" key="3">
    <source>
        <dbReference type="ARBA" id="ARBA00012892"/>
    </source>
</evidence>
<dbReference type="EC" id="2.7.4.23" evidence="3"/>
<dbReference type="SMART" id="SM00072">
    <property type="entry name" value="GuKc"/>
    <property type="match status" value="1"/>
</dbReference>
<dbReference type="InterPro" id="IPR012699">
    <property type="entry name" value="PhnN"/>
</dbReference>
<dbReference type="GO" id="GO:0033863">
    <property type="term" value="F:ribose 1,5-bisphosphate phosphokinase activity"/>
    <property type="evidence" value="ECO:0007669"/>
    <property type="project" value="UniProtKB-EC"/>
</dbReference>
<dbReference type="PROSITE" id="PS50052">
    <property type="entry name" value="GUANYLATE_KINASE_2"/>
    <property type="match status" value="1"/>
</dbReference>
<evidence type="ECO:0000256" key="2">
    <source>
        <dbReference type="ARBA" id="ARBA00005069"/>
    </source>
</evidence>
<dbReference type="EMBL" id="CP100390">
    <property type="protein sequence ID" value="UZE96248.1"/>
    <property type="molecule type" value="Genomic_DNA"/>
</dbReference>
<evidence type="ECO:0000259" key="7">
    <source>
        <dbReference type="PROSITE" id="PS50052"/>
    </source>
</evidence>
<organism evidence="8 9">
    <name type="scientific">Alkalimarinus alittae</name>
    <dbReference type="NCBI Taxonomy" id="2961619"/>
    <lineage>
        <taxon>Bacteria</taxon>
        <taxon>Pseudomonadati</taxon>
        <taxon>Pseudomonadota</taxon>
        <taxon>Gammaproteobacteria</taxon>
        <taxon>Alteromonadales</taxon>
        <taxon>Alteromonadaceae</taxon>
        <taxon>Alkalimarinus</taxon>
    </lineage>
</organism>
<keyword evidence="6" id="KW-0067">ATP-binding</keyword>
<gene>
    <name evidence="8" type="primary">phnN</name>
    <name evidence="8" type="ORF">NKI27_00440</name>
</gene>
<evidence type="ECO:0000256" key="5">
    <source>
        <dbReference type="ARBA" id="ARBA00022741"/>
    </source>
</evidence>
<dbReference type="NCBIfam" id="TIGR02322">
    <property type="entry name" value="phosphon_PhnN"/>
    <property type="match status" value="1"/>
</dbReference>
<dbReference type="NCBIfam" id="NF007485">
    <property type="entry name" value="PRK10078.1"/>
    <property type="match status" value="1"/>
</dbReference>
<feature type="domain" description="Guanylate kinase-like" evidence="7">
    <location>
        <begin position="8"/>
        <end position="191"/>
    </location>
</feature>
<evidence type="ECO:0000313" key="9">
    <source>
        <dbReference type="Proteomes" id="UP001163739"/>
    </source>
</evidence>
<dbReference type="InterPro" id="IPR027417">
    <property type="entry name" value="P-loop_NTPase"/>
</dbReference>
<evidence type="ECO:0000256" key="1">
    <source>
        <dbReference type="ARBA" id="ARBA00000373"/>
    </source>
</evidence>
<name>A0ABY6N2A8_9ALTE</name>
<protein>
    <recommendedName>
        <fullName evidence="3">ribose 1,5-bisphosphate phosphokinase</fullName>
        <ecNumber evidence="3">2.7.4.23</ecNumber>
    </recommendedName>
</protein>
<dbReference type="InterPro" id="IPR008144">
    <property type="entry name" value="Guanylate_kin-like_dom"/>
</dbReference>
<dbReference type="RefSeq" id="WP_265047732.1">
    <property type="nucleotide sequence ID" value="NZ_CP100390.1"/>
</dbReference>